<dbReference type="Pfam" id="PF03129">
    <property type="entry name" value="HGTP_anticodon"/>
    <property type="match status" value="1"/>
</dbReference>
<comment type="similarity">
    <text evidence="1">Belongs to the class-II aminoacyl-tRNA synthetase family.</text>
</comment>
<evidence type="ECO:0000256" key="9">
    <source>
        <dbReference type="ARBA" id="ARBA00022840"/>
    </source>
</evidence>
<keyword evidence="6" id="KW-0479">Metal-binding</keyword>
<dbReference type="GO" id="GO:0006435">
    <property type="term" value="P:threonyl-tRNA aminoacylation"/>
    <property type="evidence" value="ECO:0007669"/>
    <property type="project" value="InterPro"/>
</dbReference>
<dbReference type="PROSITE" id="PS50862">
    <property type="entry name" value="AA_TRNA_LIGASE_II"/>
    <property type="match status" value="1"/>
</dbReference>
<dbReference type="GO" id="GO:0004829">
    <property type="term" value="F:threonine-tRNA ligase activity"/>
    <property type="evidence" value="ECO:0007669"/>
    <property type="project" value="UniProtKB-EC"/>
</dbReference>
<dbReference type="SUPFAM" id="SSF47060">
    <property type="entry name" value="S15/NS1 RNA-binding domain"/>
    <property type="match status" value="1"/>
</dbReference>
<dbReference type="InterPro" id="IPR047246">
    <property type="entry name" value="ThrRS_anticodon"/>
</dbReference>
<accession>A0A8J5Y3P8</accession>
<keyword evidence="11" id="KW-0648">Protein biosynthesis</keyword>
<dbReference type="CDD" id="cd00771">
    <property type="entry name" value="ThrRS_core"/>
    <property type="match status" value="1"/>
</dbReference>
<dbReference type="Gene3D" id="3.30.930.10">
    <property type="entry name" value="Bira Bifunctional Protein, Domain 2"/>
    <property type="match status" value="1"/>
</dbReference>
<dbReference type="GO" id="GO:0005737">
    <property type="term" value="C:cytoplasm"/>
    <property type="evidence" value="ECO:0007669"/>
    <property type="project" value="InterPro"/>
</dbReference>
<organism evidence="19 20">
    <name type="scientific">Diacronema lutheri</name>
    <name type="common">Unicellular marine alga</name>
    <name type="synonym">Monochrysis lutheri</name>
    <dbReference type="NCBI Taxonomy" id="2081491"/>
    <lineage>
        <taxon>Eukaryota</taxon>
        <taxon>Haptista</taxon>
        <taxon>Haptophyta</taxon>
        <taxon>Pavlovophyceae</taxon>
        <taxon>Pavlovales</taxon>
        <taxon>Pavlovaceae</taxon>
        <taxon>Diacronema</taxon>
    </lineage>
</organism>
<dbReference type="Proteomes" id="UP000751190">
    <property type="component" value="Unassembled WGS sequence"/>
</dbReference>
<dbReference type="Pfam" id="PF00458">
    <property type="entry name" value="WHEP-TRS"/>
    <property type="match status" value="1"/>
</dbReference>
<dbReference type="FunFam" id="3.30.54.20:FF:000002">
    <property type="entry name" value="Threonine--tRNA ligase"/>
    <property type="match status" value="1"/>
</dbReference>
<dbReference type="InterPro" id="IPR045864">
    <property type="entry name" value="aa-tRNA-synth_II/BPL/LPL"/>
</dbReference>
<dbReference type="InterPro" id="IPR000738">
    <property type="entry name" value="WHEP-TRS_dom"/>
</dbReference>
<dbReference type="GO" id="GO:0046872">
    <property type="term" value="F:metal ion binding"/>
    <property type="evidence" value="ECO:0007669"/>
    <property type="project" value="UniProtKB-KW"/>
</dbReference>
<evidence type="ECO:0000256" key="2">
    <source>
        <dbReference type="ARBA" id="ARBA00013163"/>
    </source>
</evidence>
<evidence type="ECO:0000256" key="7">
    <source>
        <dbReference type="ARBA" id="ARBA00022741"/>
    </source>
</evidence>
<comment type="caution">
    <text evidence="19">The sequence shown here is derived from an EMBL/GenBank/DDBJ whole genome shotgun (WGS) entry which is preliminary data.</text>
</comment>
<dbReference type="HAMAP" id="MF_00184">
    <property type="entry name" value="Thr_tRNA_synth"/>
    <property type="match status" value="1"/>
</dbReference>
<dbReference type="GO" id="GO:0000049">
    <property type="term" value="F:tRNA binding"/>
    <property type="evidence" value="ECO:0007669"/>
    <property type="project" value="UniProtKB-KW"/>
</dbReference>
<evidence type="ECO:0000256" key="5">
    <source>
        <dbReference type="ARBA" id="ARBA00022598"/>
    </source>
</evidence>
<dbReference type="PANTHER" id="PTHR11451">
    <property type="entry name" value="THREONINE-TRNA LIGASE"/>
    <property type="match status" value="1"/>
</dbReference>
<evidence type="ECO:0000256" key="10">
    <source>
        <dbReference type="ARBA" id="ARBA00022884"/>
    </source>
</evidence>
<evidence type="ECO:0000256" key="3">
    <source>
        <dbReference type="ARBA" id="ARBA00022490"/>
    </source>
</evidence>
<dbReference type="InterPro" id="IPR033728">
    <property type="entry name" value="ThrRS_core"/>
</dbReference>
<protein>
    <recommendedName>
        <fullName evidence="2">threonine--tRNA ligase</fullName>
        <ecNumber evidence="2">6.1.1.3</ecNumber>
    </recommendedName>
    <alternativeName>
        <fullName evidence="13">Threonyl-tRNA synthetase</fullName>
    </alternativeName>
</protein>
<dbReference type="PRINTS" id="PR01047">
    <property type="entry name" value="TRNASYNTHTHR"/>
</dbReference>
<keyword evidence="12" id="KW-0030">Aminoacyl-tRNA synthetase</keyword>
<dbReference type="SUPFAM" id="SSF55186">
    <property type="entry name" value="ThrRS/AlaRS common domain"/>
    <property type="match status" value="1"/>
</dbReference>
<dbReference type="Pfam" id="PF00587">
    <property type="entry name" value="tRNA-synt_2b"/>
    <property type="match status" value="1"/>
</dbReference>
<dbReference type="CDD" id="cd00860">
    <property type="entry name" value="ThrRS_anticodon"/>
    <property type="match status" value="1"/>
</dbReference>
<reference evidence="19" key="1">
    <citation type="submission" date="2021-05" db="EMBL/GenBank/DDBJ databases">
        <title>The genome of the haptophyte Pavlova lutheri (Diacronema luteri, Pavlovales) - a model for lipid biosynthesis in eukaryotic algae.</title>
        <authorList>
            <person name="Hulatt C.J."/>
            <person name="Posewitz M.C."/>
        </authorList>
    </citation>
    <scope>NUCLEOTIDE SEQUENCE</scope>
    <source>
        <strain evidence="19">NIVA-4/92</strain>
    </source>
</reference>
<dbReference type="InterPro" id="IPR004154">
    <property type="entry name" value="Anticodon-bd"/>
</dbReference>
<dbReference type="EMBL" id="JAGTXO010000001">
    <property type="protein sequence ID" value="KAG8470524.1"/>
    <property type="molecule type" value="Genomic_DNA"/>
</dbReference>
<proteinExistence type="inferred from homology"/>
<dbReference type="Gene3D" id="3.30.54.20">
    <property type="match status" value="1"/>
</dbReference>
<dbReference type="CDD" id="cd01200">
    <property type="entry name" value="WHEPGMRS_RNA"/>
    <property type="match status" value="1"/>
</dbReference>
<evidence type="ECO:0000256" key="16">
    <source>
        <dbReference type="SAM" id="SignalP"/>
    </source>
</evidence>
<evidence type="ECO:0000256" key="15">
    <source>
        <dbReference type="SAM" id="Coils"/>
    </source>
</evidence>
<dbReference type="PANTHER" id="PTHR11451:SF44">
    <property type="entry name" value="THREONINE--TRNA LIGASE, CHLOROPLASTIC_MITOCHONDRIAL 2"/>
    <property type="match status" value="1"/>
</dbReference>
<keyword evidence="9" id="KW-0067">ATP-binding</keyword>
<keyword evidence="15" id="KW-0175">Coiled coil</keyword>
<keyword evidence="20" id="KW-1185">Reference proteome</keyword>
<evidence type="ECO:0000259" key="18">
    <source>
        <dbReference type="PROSITE" id="PS51185"/>
    </source>
</evidence>
<keyword evidence="7" id="KW-0547">Nucleotide-binding</keyword>
<dbReference type="InterPro" id="IPR006195">
    <property type="entry name" value="aa-tRNA-synth_II"/>
</dbReference>
<dbReference type="Gene3D" id="3.30.980.10">
    <property type="entry name" value="Threonyl-trna Synthetase, Chain A, domain 2"/>
    <property type="match status" value="1"/>
</dbReference>
<evidence type="ECO:0000256" key="8">
    <source>
        <dbReference type="ARBA" id="ARBA00022833"/>
    </source>
</evidence>
<dbReference type="NCBIfam" id="TIGR00418">
    <property type="entry name" value="thrS"/>
    <property type="match status" value="1"/>
</dbReference>
<dbReference type="SUPFAM" id="SSF55681">
    <property type="entry name" value="Class II aaRS and biotin synthetases"/>
    <property type="match status" value="1"/>
</dbReference>
<keyword evidence="4" id="KW-0820">tRNA-binding</keyword>
<dbReference type="InterPro" id="IPR018163">
    <property type="entry name" value="Thr/Ala-tRNA-synth_IIc_edit"/>
</dbReference>
<keyword evidence="16" id="KW-0732">Signal</keyword>
<evidence type="ECO:0000256" key="6">
    <source>
        <dbReference type="ARBA" id="ARBA00022723"/>
    </source>
</evidence>
<keyword evidence="10" id="KW-0694">RNA-binding</keyword>
<dbReference type="InterPro" id="IPR036621">
    <property type="entry name" value="Anticodon-bd_dom_sf"/>
</dbReference>
<dbReference type="GO" id="GO:0005524">
    <property type="term" value="F:ATP binding"/>
    <property type="evidence" value="ECO:0007669"/>
    <property type="project" value="UniProtKB-KW"/>
</dbReference>
<dbReference type="AlphaFoldDB" id="A0A8J5Y3P8"/>
<dbReference type="OMA" id="EDKGWEY"/>
<keyword evidence="8" id="KW-0862">Zinc</keyword>
<dbReference type="InterPro" id="IPR009068">
    <property type="entry name" value="uS15_NS1_RNA-bd_sf"/>
</dbReference>
<evidence type="ECO:0000256" key="4">
    <source>
        <dbReference type="ARBA" id="ARBA00022555"/>
    </source>
</evidence>
<dbReference type="SMART" id="SM00863">
    <property type="entry name" value="tRNA_SAD"/>
    <property type="match status" value="1"/>
</dbReference>
<feature type="chain" id="PRO_5035161178" description="threonine--tRNA ligase" evidence="16">
    <location>
        <begin position="19"/>
        <end position="720"/>
    </location>
</feature>
<keyword evidence="3" id="KW-0963">Cytoplasm</keyword>
<evidence type="ECO:0000256" key="1">
    <source>
        <dbReference type="ARBA" id="ARBA00008226"/>
    </source>
</evidence>
<evidence type="ECO:0000256" key="11">
    <source>
        <dbReference type="ARBA" id="ARBA00022917"/>
    </source>
</evidence>
<gene>
    <name evidence="19" type="ORF">KFE25_008945</name>
</gene>
<dbReference type="Pfam" id="PF07973">
    <property type="entry name" value="tRNA_SAD"/>
    <property type="match status" value="1"/>
</dbReference>
<feature type="signal peptide" evidence="16">
    <location>
        <begin position="1"/>
        <end position="18"/>
    </location>
</feature>
<dbReference type="InterPro" id="IPR002320">
    <property type="entry name" value="Thr-tRNA-ligase_IIa"/>
</dbReference>
<feature type="coiled-coil region" evidence="15">
    <location>
        <begin position="284"/>
        <end position="311"/>
    </location>
</feature>
<dbReference type="PROSITE" id="PS51185">
    <property type="entry name" value="WHEP_TRS_2"/>
    <property type="match status" value="1"/>
</dbReference>
<keyword evidence="5" id="KW-0436">Ligase</keyword>
<dbReference type="InterPro" id="IPR002314">
    <property type="entry name" value="aa-tRNA-synt_IIb"/>
</dbReference>
<evidence type="ECO:0000256" key="12">
    <source>
        <dbReference type="ARBA" id="ARBA00023146"/>
    </source>
</evidence>
<dbReference type="InterPro" id="IPR012947">
    <property type="entry name" value="tRNA_SAD"/>
</dbReference>
<dbReference type="SMART" id="SM00991">
    <property type="entry name" value="WHEP-TRS"/>
    <property type="match status" value="1"/>
</dbReference>
<evidence type="ECO:0000259" key="17">
    <source>
        <dbReference type="PROSITE" id="PS50862"/>
    </source>
</evidence>
<dbReference type="FunFam" id="3.40.50.800:FF:000001">
    <property type="entry name" value="Threonine--tRNA ligase"/>
    <property type="match status" value="1"/>
</dbReference>
<dbReference type="FunFam" id="3.30.930.10:FF:000002">
    <property type="entry name" value="Threonine--tRNA ligase"/>
    <property type="match status" value="1"/>
</dbReference>
<feature type="domain" description="WHEP-TRS" evidence="18">
    <location>
        <begin position="70"/>
        <end position="126"/>
    </location>
</feature>
<dbReference type="FunFam" id="3.30.980.10:FF:000005">
    <property type="entry name" value="Threonyl-tRNA synthetase, mitochondrial"/>
    <property type="match status" value="1"/>
</dbReference>
<dbReference type="Gene3D" id="3.40.50.800">
    <property type="entry name" value="Anticodon-binding domain"/>
    <property type="match status" value="1"/>
</dbReference>
<feature type="domain" description="Aminoacyl-transfer RNA synthetases class-II family profile" evidence="17">
    <location>
        <begin position="305"/>
        <end position="610"/>
    </location>
</feature>
<comment type="catalytic activity">
    <reaction evidence="14">
        <text>tRNA(Thr) + L-threonine + ATP = L-threonyl-tRNA(Thr) + AMP + diphosphate + H(+)</text>
        <dbReference type="Rhea" id="RHEA:24624"/>
        <dbReference type="Rhea" id="RHEA-COMP:9670"/>
        <dbReference type="Rhea" id="RHEA-COMP:9704"/>
        <dbReference type="ChEBI" id="CHEBI:15378"/>
        <dbReference type="ChEBI" id="CHEBI:30616"/>
        <dbReference type="ChEBI" id="CHEBI:33019"/>
        <dbReference type="ChEBI" id="CHEBI:57926"/>
        <dbReference type="ChEBI" id="CHEBI:78442"/>
        <dbReference type="ChEBI" id="CHEBI:78534"/>
        <dbReference type="ChEBI" id="CHEBI:456215"/>
        <dbReference type="EC" id="6.1.1.3"/>
    </reaction>
</comment>
<evidence type="ECO:0000313" key="20">
    <source>
        <dbReference type="Proteomes" id="UP000751190"/>
    </source>
</evidence>
<evidence type="ECO:0000256" key="14">
    <source>
        <dbReference type="ARBA" id="ARBA00049515"/>
    </source>
</evidence>
<dbReference type="EC" id="6.1.1.3" evidence="2"/>
<dbReference type="OrthoDB" id="5423599at2759"/>
<dbReference type="Gene3D" id="1.10.287.10">
    <property type="entry name" value="S15/NS1, RNA-binding"/>
    <property type="match status" value="1"/>
</dbReference>
<evidence type="ECO:0000313" key="19">
    <source>
        <dbReference type="EMBL" id="KAG8470524.1"/>
    </source>
</evidence>
<name>A0A8J5Y3P8_DIALT</name>
<sequence>MLMLLLAANVARLGLARGAGSALAHATPRVRVVPAVRACALHGTAERAFRQPLSRRSRPLCVATEAEALTGEALDGAIKAQGAAVRALKEASAPKAEVDAAVARLLELKAMLPPAGPIELPTNENSPHLLRVRHTSAHVLAMATQKLFPSAQVTIGPWIENGFYYDFDAPEQFTPADLKKIQKEMQKIVRRNLPLRREEVSRDEARERIMRLNEPYKLELLDAIQTEPITIYHVGDEWWDLCAGPHVGSTGEIDAQAISLDSVAGAYWRGDEKRAMLQRIYGTAWENKAQLEEYQRRMEEAKRRDHRVLGKKLNLFSIQPDAGGGLVFWHPKGARIRRQIEDFWKDEHIAAGYELLYTPHVANLDLWKTSGHFEFYKDGMFDQMDVEDEQYQIKPMNCPFHVLVYKDGLRSYRELPLRWAELGTVYRYERSGTLHGLMRVRGFTQDDAHIFCLPEQLSDEILGVLDLTQTILSKFGFDKYVVNLSTRPEKSVGTDDIWDRATRALVDALERKGWAYEVDEGGGAFYGPKIDIKINDAIGRTWQCSTIQCDFNLPQRFEMEYVDKEGQRQQPIMVHRAIFGSIERFFGILTENTAGDFPYWISPVQLRLLPVVSEAEAFCADVVAQAKRLGLRAEVDRTGERLGKLIRNAEMQRVPVMAVVGKTEMEAGKLALRTRYGGSLGELPIAEALAVMAKAAAECVEPHEILGIEVDTTVAAPDAD</sequence>
<evidence type="ECO:0000256" key="13">
    <source>
        <dbReference type="ARBA" id="ARBA00031900"/>
    </source>
</evidence>
<dbReference type="SUPFAM" id="SSF52954">
    <property type="entry name" value="Class II aaRS ABD-related"/>
    <property type="match status" value="1"/>
</dbReference>